<evidence type="ECO:0000313" key="4">
    <source>
        <dbReference type="Proteomes" id="UP000324233"/>
    </source>
</evidence>
<keyword evidence="1" id="KW-0472">Membrane</keyword>
<dbReference type="Pfam" id="PF16401">
    <property type="entry name" value="DUF5009"/>
    <property type="match status" value="1"/>
</dbReference>
<feature type="transmembrane region" description="Helical" evidence="1">
    <location>
        <begin position="315"/>
        <end position="332"/>
    </location>
</feature>
<feature type="transmembrane region" description="Helical" evidence="1">
    <location>
        <begin position="199"/>
        <end position="221"/>
    </location>
</feature>
<sequence length="446" mass="48022">MTTISADTADSAVAPPTPLELPAARVASVDVLRGLTIFLMVFVNDLGDGSPAWMRHIHPPDADGMTLADVVFPMFLFIVGVSIPLAFERAREAGIPLPARLWHIATRTASLLLMGVMTEEYQQETTLGPRTWGLLGFTALLLAWCSLPREPGTRRKVFAWLKGIGIAGLVVLLAIYRQKPSSTSLAFYGRVENWTWMRAGWWGILGLIGWSYLAASLIVLLVGRRREWLMGAMALCMTMHLAMNHGGLFSHVDSKAWLAPARGAIDLVANVVNAVGDYASLGDSFGSLAAVVMAGVLLGSILRRDSDVATPRDRVSWAATFAAGLFLAGLLTDNFEGINKIAATPTWCFWCTAIACATWILLYVIIDVARFRAWAHLFAFAGANPLVAYFLHPILTFLLGIVGLGVVHSYTGSSDPNVAVAGSLAMAATVCALTGLLSRLGLRVRL</sequence>
<feature type="transmembrane region" description="Helical" evidence="1">
    <location>
        <begin position="228"/>
        <end position="248"/>
    </location>
</feature>
<organism evidence="3 4">
    <name type="scientific">Aquisphaera giovannonii</name>
    <dbReference type="NCBI Taxonomy" id="406548"/>
    <lineage>
        <taxon>Bacteria</taxon>
        <taxon>Pseudomonadati</taxon>
        <taxon>Planctomycetota</taxon>
        <taxon>Planctomycetia</taxon>
        <taxon>Isosphaerales</taxon>
        <taxon>Isosphaeraceae</taxon>
        <taxon>Aquisphaera</taxon>
    </lineage>
</organism>
<dbReference type="RefSeq" id="WP_148594466.1">
    <property type="nucleotide sequence ID" value="NZ_CP042997.1"/>
</dbReference>
<dbReference type="Proteomes" id="UP000324233">
    <property type="component" value="Chromosome"/>
</dbReference>
<name>A0A5B9W3N2_9BACT</name>
<evidence type="ECO:0000313" key="3">
    <source>
        <dbReference type="EMBL" id="QEH34560.1"/>
    </source>
</evidence>
<dbReference type="AlphaFoldDB" id="A0A5B9W3N2"/>
<feature type="transmembrane region" description="Helical" evidence="1">
    <location>
        <begin position="285"/>
        <end position="303"/>
    </location>
</feature>
<feature type="transmembrane region" description="Helical" evidence="1">
    <location>
        <begin position="419"/>
        <end position="442"/>
    </location>
</feature>
<keyword evidence="4" id="KW-1185">Reference proteome</keyword>
<feature type="transmembrane region" description="Helical" evidence="1">
    <location>
        <begin position="70"/>
        <end position="87"/>
    </location>
</feature>
<gene>
    <name evidence="3" type="ORF">OJF2_31010</name>
</gene>
<keyword evidence="1" id="KW-0812">Transmembrane</keyword>
<dbReference type="OrthoDB" id="9788724at2"/>
<dbReference type="PANTHER" id="PTHR31061:SF24">
    <property type="entry name" value="LD22376P"/>
    <property type="match status" value="1"/>
</dbReference>
<feature type="transmembrane region" description="Helical" evidence="1">
    <location>
        <begin position="159"/>
        <end position="179"/>
    </location>
</feature>
<proteinExistence type="predicted"/>
<accession>A0A5B9W3N2</accession>
<evidence type="ECO:0000259" key="2">
    <source>
        <dbReference type="Pfam" id="PF16401"/>
    </source>
</evidence>
<keyword evidence="1" id="KW-1133">Transmembrane helix</keyword>
<reference evidence="3 4" key="1">
    <citation type="submission" date="2019-08" db="EMBL/GenBank/DDBJ databases">
        <title>Deep-cultivation of Planctomycetes and their phenomic and genomic characterization uncovers novel biology.</title>
        <authorList>
            <person name="Wiegand S."/>
            <person name="Jogler M."/>
            <person name="Boedeker C."/>
            <person name="Pinto D."/>
            <person name="Vollmers J."/>
            <person name="Rivas-Marin E."/>
            <person name="Kohn T."/>
            <person name="Peeters S.H."/>
            <person name="Heuer A."/>
            <person name="Rast P."/>
            <person name="Oberbeckmann S."/>
            <person name="Bunk B."/>
            <person name="Jeske O."/>
            <person name="Meyerdierks A."/>
            <person name="Storesund J.E."/>
            <person name="Kallscheuer N."/>
            <person name="Luecker S."/>
            <person name="Lage O.M."/>
            <person name="Pohl T."/>
            <person name="Merkel B.J."/>
            <person name="Hornburger P."/>
            <person name="Mueller R.-W."/>
            <person name="Bruemmer F."/>
            <person name="Labrenz M."/>
            <person name="Spormann A.M."/>
            <person name="Op den Camp H."/>
            <person name="Overmann J."/>
            <person name="Amann R."/>
            <person name="Jetten M.S.M."/>
            <person name="Mascher T."/>
            <person name="Medema M.H."/>
            <person name="Devos D.P."/>
            <person name="Kaster A.-K."/>
            <person name="Ovreas L."/>
            <person name="Rohde M."/>
            <person name="Galperin M.Y."/>
            <person name="Jogler C."/>
        </authorList>
    </citation>
    <scope>NUCLEOTIDE SEQUENCE [LARGE SCALE GENOMIC DNA]</scope>
    <source>
        <strain evidence="3 4">OJF2</strain>
    </source>
</reference>
<evidence type="ECO:0000256" key="1">
    <source>
        <dbReference type="SAM" id="Phobius"/>
    </source>
</evidence>
<dbReference type="EMBL" id="CP042997">
    <property type="protein sequence ID" value="QEH34560.1"/>
    <property type="molecule type" value="Genomic_DNA"/>
</dbReference>
<feature type="domain" description="DUF5009" evidence="2">
    <location>
        <begin position="25"/>
        <end position="120"/>
    </location>
</feature>
<dbReference type="KEGG" id="agv:OJF2_31010"/>
<protein>
    <recommendedName>
        <fullName evidence="2">DUF5009 domain-containing protein</fullName>
    </recommendedName>
</protein>
<feature type="transmembrane region" description="Helical" evidence="1">
    <location>
        <begin position="344"/>
        <end position="366"/>
    </location>
</feature>
<feature type="transmembrane region" description="Helical" evidence="1">
    <location>
        <begin position="386"/>
        <end position="407"/>
    </location>
</feature>
<dbReference type="InterPro" id="IPR032176">
    <property type="entry name" value="DUF5009"/>
</dbReference>
<dbReference type="PANTHER" id="PTHR31061">
    <property type="entry name" value="LD22376P"/>
    <property type="match status" value="1"/>
</dbReference>